<dbReference type="InterPro" id="IPR005829">
    <property type="entry name" value="Sugar_transporter_CS"/>
</dbReference>
<evidence type="ECO:0000256" key="5">
    <source>
        <dbReference type="ARBA" id="ARBA00023136"/>
    </source>
</evidence>
<organism evidence="8 9">
    <name type="scientific">Klebsiella pneumoniae</name>
    <dbReference type="NCBI Taxonomy" id="573"/>
    <lineage>
        <taxon>Bacteria</taxon>
        <taxon>Pseudomonadati</taxon>
        <taxon>Pseudomonadota</taxon>
        <taxon>Gammaproteobacteria</taxon>
        <taxon>Enterobacterales</taxon>
        <taxon>Enterobacteriaceae</taxon>
        <taxon>Klebsiella/Raoultella group</taxon>
        <taxon>Klebsiella</taxon>
        <taxon>Klebsiella pneumoniae complex</taxon>
    </lineage>
</organism>
<dbReference type="InterPro" id="IPR011986">
    <property type="entry name" value="Xdiol_dOase_LigA"/>
</dbReference>
<sequence>MNHTNVVDVKAWIDARPVSRFQWNVLLLCFIIIMLDGYDAAVMGFVAPALIEDWGISRAEMGPILGAAMFGVAIGALVAGPLSDRYGRKRILLWSVALFALFSLAGAVAQSPSQLALMRFLTGLGLGAVMPNCVTLVAEYMPERRKGVMITLMYSGFNVGSGLGGFIAAGLLSHYSWHLALVFGGVLPLVVLPFMIVMLPESAMNMVARRLPGEQIARALNRLGGQFTAETVFQLNAPPITRSSKVAQLFRHGYARGTIALWLTYFMGLFVIYLLNGWLPTILRSGGLSLQQAAMMTGLFQLGGPLGGILVGMLMDRASAKAVIAATYFLGCLCLLSQGVMDFGSAALSVLIFISGMCINGAQNGLQAYSPAYYQTEIRATGVSWMHGIGRTGAILSSTLGGMLMLAVPGHSSIFLVLALPACLAGICILLHRMNHAKPRLTEAELDALSSPSNTDKWSYLMANILGGIAVSHTPTIGFAVDHHKQQDPAWAPIFQSFEPLQRWLEEKKPDALVYIFNDHVTAFFFDHYSTFTLGIDSQYDVADEGGGPRCLPPVQGNAALSRHIGASLMADEFDMSFFMDKKLDHGLFSPLSALLPWDEAQGWPTAVIPLQIGVLQFPVPSARRCYKLGQALRRAIESFPEDINVAIVATGGLSHQVHGERCGFNNPDWDAQFVDMLVNDPEKLTEMTLGEYAELGGMEGSEVIMWLVMRGALSANVTETWRDYYLPSMTGIATLILENNARQPPVDTLTRHRQHMAQQLAGVEKLPGTYPFTHERSLNGLRLNRFLHRLIEPAWRERFLQSPQSLYAEAGLSEEEQQLLNARDWRGLIQYGASFFLLEKMGAVVGVSNLHIYAAMRGQTLEAFQQTRNQQVTYSVAG</sequence>
<evidence type="ECO:0000256" key="4">
    <source>
        <dbReference type="ARBA" id="ARBA00022989"/>
    </source>
</evidence>
<dbReference type="GO" id="GO:0005886">
    <property type="term" value="C:plasma membrane"/>
    <property type="evidence" value="ECO:0007669"/>
    <property type="project" value="UniProtKB-SubCell"/>
</dbReference>
<feature type="transmembrane region" description="Helical" evidence="6">
    <location>
        <begin position="177"/>
        <end position="199"/>
    </location>
</feature>
<dbReference type="SUPFAM" id="SSF103473">
    <property type="entry name" value="MFS general substrate transporter"/>
    <property type="match status" value="1"/>
</dbReference>
<dbReference type="Pfam" id="PF02900">
    <property type="entry name" value="LigB"/>
    <property type="match status" value="1"/>
</dbReference>
<dbReference type="NCBIfam" id="NF009902">
    <property type="entry name" value="PRK13365.1"/>
    <property type="match status" value="1"/>
</dbReference>
<dbReference type="SUPFAM" id="SSF48076">
    <property type="entry name" value="LigA subunit of an aromatic-ring-opening dioxygenase LigAB"/>
    <property type="match status" value="1"/>
</dbReference>
<dbReference type="InterPro" id="IPR034939">
    <property type="entry name" value="Gallate_Doxase_N"/>
</dbReference>
<evidence type="ECO:0000313" key="9">
    <source>
        <dbReference type="Proteomes" id="UP000254387"/>
    </source>
</evidence>
<evidence type="ECO:0000256" key="2">
    <source>
        <dbReference type="ARBA" id="ARBA00022475"/>
    </source>
</evidence>
<feature type="transmembrane region" description="Helical" evidence="6">
    <location>
        <begin position="346"/>
        <end position="367"/>
    </location>
</feature>
<comment type="subcellular location">
    <subcellularLocation>
        <location evidence="1">Cell membrane</location>
        <topology evidence="1">Multi-pass membrane protein</topology>
    </subcellularLocation>
</comment>
<dbReference type="InterPro" id="IPR020846">
    <property type="entry name" value="MFS_dom"/>
</dbReference>
<dbReference type="AlphaFoldDB" id="A0A378B4E9"/>
<accession>A0A378B4E9</accession>
<feature type="domain" description="Major facilitator superfamily (MFS) profile" evidence="7">
    <location>
        <begin position="25"/>
        <end position="437"/>
    </location>
</feature>
<dbReference type="PROSITE" id="PS00216">
    <property type="entry name" value="SUGAR_TRANSPORT_1"/>
    <property type="match status" value="1"/>
</dbReference>
<dbReference type="NCBIfam" id="NF009904">
    <property type="entry name" value="PRK13367.1"/>
    <property type="match status" value="1"/>
</dbReference>
<keyword evidence="2" id="KW-1003">Cell membrane</keyword>
<feature type="transmembrane region" description="Helical" evidence="6">
    <location>
        <begin position="322"/>
        <end position="340"/>
    </location>
</feature>
<feature type="transmembrane region" description="Helical" evidence="6">
    <location>
        <begin position="414"/>
        <end position="431"/>
    </location>
</feature>
<reference evidence="8 9" key="1">
    <citation type="submission" date="2018-06" db="EMBL/GenBank/DDBJ databases">
        <authorList>
            <consortium name="Pathogen Informatics"/>
            <person name="Doyle S."/>
        </authorList>
    </citation>
    <scope>NUCLEOTIDE SEQUENCE [LARGE SCALE GENOMIC DNA]</scope>
    <source>
        <strain evidence="8 9">NCTC5053</strain>
    </source>
</reference>
<dbReference type="PANTHER" id="PTHR23508">
    <property type="entry name" value="CARBOXYLIC ACID TRANSPORTER PROTEIN HOMOLOG"/>
    <property type="match status" value="1"/>
</dbReference>
<dbReference type="Gene3D" id="1.10.700.10">
    <property type="entry name" value="Dioxygenase LigAB, LigA subunit"/>
    <property type="match status" value="1"/>
</dbReference>
<dbReference type="GO" id="GO:0008198">
    <property type="term" value="F:ferrous iron binding"/>
    <property type="evidence" value="ECO:0007669"/>
    <property type="project" value="InterPro"/>
</dbReference>
<name>A0A378B4E9_KLEPN</name>
<evidence type="ECO:0000313" key="8">
    <source>
        <dbReference type="EMBL" id="STV29330.1"/>
    </source>
</evidence>
<evidence type="ECO:0000256" key="6">
    <source>
        <dbReference type="SAM" id="Phobius"/>
    </source>
</evidence>
<dbReference type="Pfam" id="PF07746">
    <property type="entry name" value="LigA"/>
    <property type="match status" value="1"/>
</dbReference>
<evidence type="ECO:0000256" key="3">
    <source>
        <dbReference type="ARBA" id="ARBA00022692"/>
    </source>
</evidence>
<dbReference type="CDD" id="cd07950">
    <property type="entry name" value="Gallate_Doxase_N"/>
    <property type="match status" value="1"/>
</dbReference>
<dbReference type="InterPro" id="IPR036622">
    <property type="entry name" value="LigA_sf"/>
</dbReference>
<feature type="transmembrane region" description="Helical" evidence="6">
    <location>
        <begin position="388"/>
        <end position="408"/>
    </location>
</feature>
<dbReference type="InterPro" id="IPR034940">
    <property type="entry name" value="Gallate_dioxygenase_C"/>
</dbReference>
<feature type="transmembrane region" description="Helical" evidence="6">
    <location>
        <begin position="150"/>
        <end position="171"/>
    </location>
</feature>
<keyword evidence="3 6" id="KW-0812">Transmembrane</keyword>
<dbReference type="EMBL" id="UGMN01000004">
    <property type="protein sequence ID" value="STV29330.1"/>
    <property type="molecule type" value="Genomic_DNA"/>
</dbReference>
<keyword evidence="4 6" id="KW-1133">Transmembrane helix</keyword>
<dbReference type="CDD" id="cd17365">
    <property type="entry name" value="MFS_PcaK_like"/>
    <property type="match status" value="1"/>
</dbReference>
<dbReference type="InterPro" id="IPR011701">
    <property type="entry name" value="MFS"/>
</dbReference>
<dbReference type="GO" id="GO:0046943">
    <property type="term" value="F:carboxylic acid transmembrane transporter activity"/>
    <property type="evidence" value="ECO:0007669"/>
    <property type="project" value="TreeGrafter"/>
</dbReference>
<protein>
    <submittedName>
        <fullName evidence="8">4-hydroxybenzoate transporter</fullName>
    </submittedName>
</protein>
<evidence type="ECO:0000259" key="7">
    <source>
        <dbReference type="PROSITE" id="PS50850"/>
    </source>
</evidence>
<proteinExistence type="predicted"/>
<dbReference type="SUPFAM" id="SSF53213">
    <property type="entry name" value="LigB-like"/>
    <property type="match status" value="1"/>
</dbReference>
<dbReference type="Gene3D" id="3.40.830.10">
    <property type="entry name" value="LigB-like"/>
    <property type="match status" value="1"/>
</dbReference>
<dbReference type="CDD" id="cd07923">
    <property type="entry name" value="Gallate_dioxygenase_C"/>
    <property type="match status" value="1"/>
</dbReference>
<dbReference type="Proteomes" id="UP000254387">
    <property type="component" value="Unassembled WGS sequence"/>
</dbReference>
<feature type="transmembrane region" description="Helical" evidence="6">
    <location>
        <begin position="116"/>
        <end position="138"/>
    </location>
</feature>
<evidence type="ECO:0000256" key="1">
    <source>
        <dbReference type="ARBA" id="ARBA00004651"/>
    </source>
</evidence>
<feature type="transmembrane region" description="Helical" evidence="6">
    <location>
        <begin position="254"/>
        <end position="275"/>
    </location>
</feature>
<feature type="transmembrane region" description="Helical" evidence="6">
    <location>
        <begin position="91"/>
        <end position="110"/>
    </location>
</feature>
<dbReference type="PROSITE" id="PS50850">
    <property type="entry name" value="MFS"/>
    <property type="match status" value="1"/>
</dbReference>
<dbReference type="Gene3D" id="1.20.1250.20">
    <property type="entry name" value="MFS general substrate transporter like domains"/>
    <property type="match status" value="1"/>
</dbReference>
<dbReference type="InterPro" id="IPR004183">
    <property type="entry name" value="Xdiol_dOase_suB"/>
</dbReference>
<dbReference type="PROSITE" id="PS00217">
    <property type="entry name" value="SUGAR_TRANSPORT_2"/>
    <property type="match status" value="1"/>
</dbReference>
<dbReference type="PANTHER" id="PTHR23508:SF10">
    <property type="entry name" value="CARBOXYLIC ACID TRANSPORTER PROTEIN HOMOLOG"/>
    <property type="match status" value="1"/>
</dbReference>
<gene>
    <name evidence="8" type="primary">pcaK_4</name>
    <name evidence="8" type="ORF">NCTC5053_03427</name>
</gene>
<dbReference type="Pfam" id="PF07690">
    <property type="entry name" value="MFS_1"/>
    <property type="match status" value="1"/>
</dbReference>
<keyword evidence="5 6" id="KW-0472">Membrane</keyword>
<feature type="transmembrane region" description="Helical" evidence="6">
    <location>
        <begin position="63"/>
        <end position="79"/>
    </location>
</feature>
<dbReference type="GO" id="GO:0016702">
    <property type="term" value="F:oxidoreductase activity, acting on single donors with incorporation of molecular oxygen, incorporation of two atoms of oxygen"/>
    <property type="evidence" value="ECO:0007669"/>
    <property type="project" value="UniProtKB-ARBA"/>
</dbReference>
<feature type="transmembrane region" description="Helical" evidence="6">
    <location>
        <begin position="25"/>
        <end position="51"/>
    </location>
</feature>
<feature type="transmembrane region" description="Helical" evidence="6">
    <location>
        <begin position="295"/>
        <end position="315"/>
    </location>
</feature>
<dbReference type="InterPro" id="IPR036259">
    <property type="entry name" value="MFS_trans_sf"/>
</dbReference>